<dbReference type="Gene3D" id="3.40.366.10">
    <property type="entry name" value="Malonyl-Coenzyme A Acyl Carrier Protein, domain 2"/>
    <property type="match status" value="1"/>
</dbReference>
<dbReference type="InterPro" id="IPR020806">
    <property type="entry name" value="PKS_PP-bd"/>
</dbReference>
<gene>
    <name evidence="9" type="primary">ppsB</name>
    <name evidence="9" type="ORF">MSHI_07350</name>
</gene>
<feature type="domain" description="Carrier" evidence="7">
    <location>
        <begin position="1410"/>
        <end position="1485"/>
    </location>
</feature>
<dbReference type="SMART" id="SM01294">
    <property type="entry name" value="PKS_PP_betabranch"/>
    <property type="match status" value="1"/>
</dbReference>
<dbReference type="KEGG" id="mshj:MSHI_07350"/>
<dbReference type="GO" id="GO:0006633">
    <property type="term" value="P:fatty acid biosynthetic process"/>
    <property type="evidence" value="ECO:0007669"/>
    <property type="project" value="InterPro"/>
</dbReference>
<dbReference type="InterPro" id="IPR032821">
    <property type="entry name" value="PKS_assoc"/>
</dbReference>
<dbReference type="Pfam" id="PF00109">
    <property type="entry name" value="ketoacyl-synt"/>
    <property type="match status" value="1"/>
</dbReference>
<keyword evidence="1" id="KW-0596">Phosphopantetheine</keyword>
<dbReference type="InterPro" id="IPR014031">
    <property type="entry name" value="Ketoacyl_synth_C"/>
</dbReference>
<evidence type="ECO:0000256" key="2">
    <source>
        <dbReference type="ARBA" id="ARBA00022553"/>
    </source>
</evidence>
<dbReference type="GO" id="GO:0031177">
    <property type="term" value="F:phosphopantetheine binding"/>
    <property type="evidence" value="ECO:0007669"/>
    <property type="project" value="InterPro"/>
</dbReference>
<name>A0A7I7MNG9_9MYCO</name>
<feature type="domain" description="Ketosynthase family 3 (KS3)" evidence="8">
    <location>
        <begin position="32"/>
        <end position="454"/>
    </location>
</feature>
<evidence type="ECO:0000259" key="8">
    <source>
        <dbReference type="PROSITE" id="PS52004"/>
    </source>
</evidence>
<organism evidence="9 10">
    <name type="scientific">Mycobacterium shinjukuense</name>
    <dbReference type="NCBI Taxonomy" id="398694"/>
    <lineage>
        <taxon>Bacteria</taxon>
        <taxon>Bacillati</taxon>
        <taxon>Actinomycetota</taxon>
        <taxon>Actinomycetes</taxon>
        <taxon>Mycobacteriales</taxon>
        <taxon>Mycobacteriaceae</taxon>
        <taxon>Mycobacterium</taxon>
    </lineage>
</organism>
<dbReference type="EMBL" id="AP022575">
    <property type="protein sequence ID" value="BBX72829.1"/>
    <property type="molecule type" value="Genomic_DNA"/>
</dbReference>
<dbReference type="InterPro" id="IPR016039">
    <property type="entry name" value="Thiolase-like"/>
</dbReference>
<dbReference type="InterPro" id="IPR014030">
    <property type="entry name" value="Ketoacyl_synth_N"/>
</dbReference>
<dbReference type="InterPro" id="IPR013968">
    <property type="entry name" value="PKS_KR"/>
</dbReference>
<dbReference type="InterPro" id="IPR036291">
    <property type="entry name" value="NAD(P)-bd_dom_sf"/>
</dbReference>
<dbReference type="SUPFAM" id="SSF55048">
    <property type="entry name" value="Probable ACP-binding domain of malonyl-CoA ACP transacylase"/>
    <property type="match status" value="1"/>
</dbReference>
<dbReference type="SUPFAM" id="SSF52151">
    <property type="entry name" value="FabD/lysophospholipase-like"/>
    <property type="match status" value="1"/>
</dbReference>
<dbReference type="GO" id="GO:0004312">
    <property type="term" value="F:fatty acid synthase activity"/>
    <property type="evidence" value="ECO:0007669"/>
    <property type="project" value="TreeGrafter"/>
</dbReference>
<feature type="region of interest" description="Disordered" evidence="6">
    <location>
        <begin position="906"/>
        <end position="925"/>
    </location>
</feature>
<dbReference type="InterPro" id="IPR016036">
    <property type="entry name" value="Malonyl_transacylase_ACP-bd"/>
</dbReference>
<dbReference type="SMART" id="SM00823">
    <property type="entry name" value="PKS_PP"/>
    <property type="match status" value="1"/>
</dbReference>
<accession>A0A7I7MNG9</accession>
<evidence type="ECO:0000256" key="3">
    <source>
        <dbReference type="ARBA" id="ARBA00022679"/>
    </source>
</evidence>
<dbReference type="FunFam" id="3.40.47.10:FF:000019">
    <property type="entry name" value="Polyketide synthase type I"/>
    <property type="match status" value="1"/>
</dbReference>
<dbReference type="Gene3D" id="1.10.1200.10">
    <property type="entry name" value="ACP-like"/>
    <property type="match status" value="1"/>
</dbReference>
<dbReference type="Pfam" id="PF16197">
    <property type="entry name" value="KAsynt_C_assoc"/>
    <property type="match status" value="1"/>
</dbReference>
<dbReference type="FunFam" id="3.30.70.250:FF:000003">
    <property type="entry name" value="Polyketide beta-ketoacyl synthase Pks3"/>
    <property type="match status" value="1"/>
</dbReference>
<proteinExistence type="predicted"/>
<dbReference type="SUPFAM" id="SSF51735">
    <property type="entry name" value="NAD(P)-binding Rossmann-fold domains"/>
    <property type="match status" value="2"/>
</dbReference>
<dbReference type="Gene3D" id="3.40.50.720">
    <property type="entry name" value="NAD(P)-binding Rossmann-like Domain"/>
    <property type="match status" value="1"/>
</dbReference>
<dbReference type="Pfam" id="PF00550">
    <property type="entry name" value="PP-binding"/>
    <property type="match status" value="1"/>
</dbReference>
<evidence type="ECO:0000313" key="9">
    <source>
        <dbReference type="EMBL" id="BBX72829.1"/>
    </source>
</evidence>
<keyword evidence="10" id="KW-1185">Reference proteome</keyword>
<dbReference type="PROSITE" id="PS00606">
    <property type="entry name" value="KS3_1"/>
    <property type="match status" value="1"/>
</dbReference>
<keyword evidence="4" id="KW-0521">NADP</keyword>
<keyword evidence="5" id="KW-0511">Multifunctional enzyme</keyword>
<dbReference type="PANTHER" id="PTHR43775:SF37">
    <property type="entry name" value="SI:DKEY-61P9.11"/>
    <property type="match status" value="1"/>
</dbReference>
<evidence type="ECO:0000256" key="4">
    <source>
        <dbReference type="ARBA" id="ARBA00022857"/>
    </source>
</evidence>
<dbReference type="InterPro" id="IPR018201">
    <property type="entry name" value="Ketoacyl_synth_AS"/>
</dbReference>
<dbReference type="InterPro" id="IPR020841">
    <property type="entry name" value="PKS_Beta-ketoAc_synthase_dom"/>
</dbReference>
<sequence length="1522" mass="159965">MRTAFSRISGMTAQQRAALADEFDKVSRITAAQPVAVVGIGCRFPGDVVGPESFWDLLVEGRSAISTVPVDRWDAEAFYHPDPLTPGRMTTKWGGFIPDIAGFDAEFFGITPREAAAMDPQQRMLLEVSWEALEHAGIPTDSLTGTRTGVMMGVYFNEYQSMLAASPDRVDAYTGTGNAHSITVGRISYLLGLRGPAVAVDTACSSSLVAVHLACQSLRLREVDLALAGGVSITLRPETQIAISAWGLLSPQGRCAAFDAAADGFVRGEGAGVVVLKRLTDAVRDGDRVLAVVRGSAVNQDGRSNGVTAPNTAAQCDVIADALRSADLAPESVHYVEAHGTGTVLGDPIEFEALAATYGRGEGQCALGAVKTNIGHTEAAAGIAGFIKTVLAVQRGQIPPNLHFSQWNPAIDAASTRFFVPIESVPWPTAEGPRRAAVSSFGLGGTNAHVIIEQGQEAVAAAERAADPAVSTLVVAGKTARRVAATAGVLAEWMAGPGAGVALADVAHTLNHHRARQTTFGTVVARDHAAAIAGLRALAAGRQAPGVVGPHDGAPGPGTVFVYSGRGSQWAGMGRQLLADEPGFAAAVAELEPVFVEQAGFSLHELIAGGKELVGIEQIQLGLIGMQLALTQLWRCYGVTPDLVIGHSMGEVAAAVVAGALTPAEGVRVTATRSRLMAPLSGQGAMALVELDAAATEALIADHPQVTLGIYNSPRQTVISGPAGQIEALITRVRAQNRFASRVNIEVAPHNPAMDALQPAMRAQLADLAPRTPTIPIISTTYPDLDTRPLFDAEHWATNMRNPVHFQQAITRAGSGPGSAHHTFIEISAHPLLTQAIIDTLHAAQHGTRYTSVGTLHRDTDDTITFHTNLSSIGSKPPAIPGARLTDLPTTPWQHTHHWITAPDAGAAAPARPGRNGVAVNGQSSSDNPALDDWCYQLTWPVRPAPSAETPCAAAWLAVADTGLSAQLARLAGCRVDLLAPSALADEDDPSALLDALRGVHSVLYAPPVSGDPLDVGAAYRVVHTARRLAAAMVASGSRPKLVIVTRNAQPVSEGDRANPGHAVLWGLGRSLALEHPEIWGGVLDLDESVPDELAARYVLDEAANGDGEDQVVYRAGVRRAPRLRRRTAPATSPVTLSGDTSHVVIGATGNIGPHLIRQLAAMGATTVVAVARKPGSLPELAQSLAATGTQLVEVAADATDAAAMQALFDRFGTELPPLEGIYLAAFAGRPVLLAEMTDDDVATMFRPKLDAAVLLHRLSLKTSPRHFVVFSSISGILGSRWLAHYTATSAFLDTFAHARRVMGLPATVVAWGLWQSLADAQQEAGRLSTESGLQPMADEIAIGALPLVMSPDAGVRTAVVAANWPRLAAAYRTRGSLRVIDDLVPAPDEVGDSEFRTALRNCPVERRADMLLDHVGTLAAMVMGIPATERLDPSTGFFQLGMDSLMSVTLQRALSDSLGEVLPASVVFDYPTVYSLTDYLATVLPELIETAAASGQPTADVYDEFTEDELLQQLSERLRGS</sequence>
<evidence type="ECO:0000259" key="7">
    <source>
        <dbReference type="PROSITE" id="PS50075"/>
    </source>
</evidence>
<dbReference type="GO" id="GO:0004315">
    <property type="term" value="F:3-oxoacyl-[acyl-carrier-protein] synthase activity"/>
    <property type="evidence" value="ECO:0007669"/>
    <property type="project" value="InterPro"/>
</dbReference>
<dbReference type="Gene3D" id="3.30.70.250">
    <property type="entry name" value="Malonyl-CoA ACP transacylase, ACP-binding"/>
    <property type="match status" value="1"/>
</dbReference>
<dbReference type="PROSITE" id="PS52004">
    <property type="entry name" value="KS3_2"/>
    <property type="match status" value="1"/>
</dbReference>
<dbReference type="Pfam" id="PF08659">
    <property type="entry name" value="KR"/>
    <property type="match status" value="1"/>
</dbReference>
<dbReference type="SUPFAM" id="SSF47336">
    <property type="entry name" value="ACP-like"/>
    <property type="match status" value="1"/>
</dbReference>
<keyword evidence="2" id="KW-0597">Phosphoprotein</keyword>
<dbReference type="PANTHER" id="PTHR43775">
    <property type="entry name" value="FATTY ACID SYNTHASE"/>
    <property type="match status" value="1"/>
</dbReference>
<evidence type="ECO:0000313" key="10">
    <source>
        <dbReference type="Proteomes" id="UP000467236"/>
    </source>
</evidence>
<keyword evidence="3" id="KW-0808">Transferase</keyword>
<dbReference type="PROSITE" id="PS50075">
    <property type="entry name" value="CARRIER"/>
    <property type="match status" value="1"/>
</dbReference>
<dbReference type="CDD" id="cd00833">
    <property type="entry name" value="PKS"/>
    <property type="match status" value="1"/>
</dbReference>
<dbReference type="Pfam" id="PF00698">
    <property type="entry name" value="Acyl_transf_1"/>
    <property type="match status" value="1"/>
</dbReference>
<dbReference type="InterPro" id="IPR014043">
    <property type="entry name" value="Acyl_transferase_dom"/>
</dbReference>
<dbReference type="SMART" id="SM00825">
    <property type="entry name" value="PKS_KS"/>
    <property type="match status" value="1"/>
</dbReference>
<evidence type="ECO:0000256" key="6">
    <source>
        <dbReference type="SAM" id="MobiDB-lite"/>
    </source>
</evidence>
<dbReference type="InterPro" id="IPR001227">
    <property type="entry name" value="Ac_transferase_dom_sf"/>
</dbReference>
<dbReference type="Gene3D" id="3.40.47.10">
    <property type="match status" value="1"/>
</dbReference>
<feature type="compositionally biased region" description="Low complexity" evidence="6">
    <location>
        <begin position="906"/>
        <end position="919"/>
    </location>
</feature>
<dbReference type="InterPro" id="IPR016035">
    <property type="entry name" value="Acyl_Trfase/lysoPLipase"/>
</dbReference>
<dbReference type="SUPFAM" id="SSF53901">
    <property type="entry name" value="Thiolase-like"/>
    <property type="match status" value="1"/>
</dbReference>
<dbReference type="InterPro" id="IPR036736">
    <property type="entry name" value="ACP-like_sf"/>
</dbReference>
<evidence type="ECO:0000256" key="1">
    <source>
        <dbReference type="ARBA" id="ARBA00022450"/>
    </source>
</evidence>
<evidence type="ECO:0000256" key="5">
    <source>
        <dbReference type="ARBA" id="ARBA00023268"/>
    </source>
</evidence>
<dbReference type="CDD" id="cd05274">
    <property type="entry name" value="KR_FAS_SDR_x"/>
    <property type="match status" value="1"/>
</dbReference>
<dbReference type="Proteomes" id="UP000467236">
    <property type="component" value="Chromosome"/>
</dbReference>
<dbReference type="InterPro" id="IPR050091">
    <property type="entry name" value="PKS_NRPS_Biosynth_Enz"/>
</dbReference>
<dbReference type="SMART" id="SM00827">
    <property type="entry name" value="PKS_AT"/>
    <property type="match status" value="1"/>
</dbReference>
<dbReference type="InterPro" id="IPR009081">
    <property type="entry name" value="PP-bd_ACP"/>
</dbReference>
<dbReference type="Pfam" id="PF02801">
    <property type="entry name" value="Ketoacyl-synt_C"/>
    <property type="match status" value="1"/>
</dbReference>
<dbReference type="SMART" id="SM00822">
    <property type="entry name" value="PKS_KR"/>
    <property type="match status" value="1"/>
</dbReference>
<reference evidence="9 10" key="1">
    <citation type="journal article" date="2019" name="Emerg. Microbes Infect.">
        <title>Comprehensive subspecies identification of 175 nontuberculous mycobacteria species based on 7547 genomic profiles.</title>
        <authorList>
            <person name="Matsumoto Y."/>
            <person name="Kinjo T."/>
            <person name="Motooka D."/>
            <person name="Nabeya D."/>
            <person name="Jung N."/>
            <person name="Uechi K."/>
            <person name="Horii T."/>
            <person name="Iida T."/>
            <person name="Fujita J."/>
            <person name="Nakamura S."/>
        </authorList>
    </citation>
    <scope>NUCLEOTIDE SEQUENCE [LARGE SCALE GENOMIC DNA]</scope>
    <source>
        <strain evidence="9 10">JCM 14233</strain>
    </source>
</reference>
<dbReference type="InterPro" id="IPR057326">
    <property type="entry name" value="KR_dom"/>
</dbReference>
<protein>
    <submittedName>
        <fullName evidence="9">Phthiocerol/phenolphthiocerol synthesis polyketide synthase type I PpsB</fullName>
    </submittedName>
</protein>